<proteinExistence type="predicted"/>
<dbReference type="AlphaFoldDB" id="A0A7Y9EU92"/>
<comment type="caution">
    <text evidence="1">The sequence shown here is derived from an EMBL/GenBank/DDBJ whole genome shotgun (WGS) entry which is preliminary data.</text>
</comment>
<dbReference type="Proteomes" id="UP000552045">
    <property type="component" value="Unassembled WGS sequence"/>
</dbReference>
<evidence type="ECO:0000313" key="1">
    <source>
        <dbReference type="EMBL" id="NYD54077.1"/>
    </source>
</evidence>
<name>A0A7Y9EU92_9MICO</name>
<dbReference type="EMBL" id="JACCBH010000001">
    <property type="protein sequence ID" value="NYD54077.1"/>
    <property type="molecule type" value="Genomic_DNA"/>
</dbReference>
<organism evidence="1 2">
    <name type="scientific">Microbacterium pseudoresistens</name>
    <dbReference type="NCBI Taxonomy" id="640634"/>
    <lineage>
        <taxon>Bacteria</taxon>
        <taxon>Bacillati</taxon>
        <taxon>Actinomycetota</taxon>
        <taxon>Actinomycetes</taxon>
        <taxon>Micrococcales</taxon>
        <taxon>Microbacteriaceae</taxon>
        <taxon>Microbacterium</taxon>
    </lineage>
</organism>
<accession>A0A7Y9EU92</accession>
<evidence type="ECO:0000313" key="2">
    <source>
        <dbReference type="Proteomes" id="UP000552045"/>
    </source>
</evidence>
<keyword evidence="2" id="KW-1185">Reference proteome</keyword>
<gene>
    <name evidence="1" type="ORF">BKA02_001132</name>
</gene>
<reference evidence="1 2" key="1">
    <citation type="submission" date="2020-07" db="EMBL/GenBank/DDBJ databases">
        <title>Sequencing the genomes of 1000 actinobacteria strains.</title>
        <authorList>
            <person name="Klenk H.-P."/>
        </authorList>
    </citation>
    <scope>NUCLEOTIDE SEQUENCE [LARGE SCALE GENOMIC DNA]</scope>
    <source>
        <strain evidence="1 2">DSM 22185</strain>
    </source>
</reference>
<sequence length="33" mass="3928">MVAQDEAKREFDKDPDELLVLAIEVGHRRDIYR</sequence>
<protein>
    <submittedName>
        <fullName evidence="1">Uncharacterized protein</fullName>
    </submittedName>
</protein>